<evidence type="ECO:0000313" key="3">
    <source>
        <dbReference type="Proteomes" id="UP000002415"/>
    </source>
</evidence>
<feature type="transmembrane region" description="Helical" evidence="1">
    <location>
        <begin position="30"/>
        <end position="49"/>
    </location>
</feature>
<dbReference type="Pfam" id="PF03956">
    <property type="entry name" value="Lys_export"/>
    <property type="match status" value="1"/>
</dbReference>
<feature type="transmembrane region" description="Helical" evidence="1">
    <location>
        <begin position="6"/>
        <end position="23"/>
    </location>
</feature>
<keyword evidence="1" id="KW-1133">Transmembrane helix</keyword>
<evidence type="ECO:0000313" key="2">
    <source>
        <dbReference type="EMBL" id="ABS61038.1"/>
    </source>
</evidence>
<dbReference type="Proteomes" id="UP000002415">
    <property type="component" value="Chromosome"/>
</dbReference>
<accession>A7HMA5</accession>
<name>A7HMA5_FERNB</name>
<evidence type="ECO:0008006" key="4">
    <source>
        <dbReference type="Google" id="ProtNLM"/>
    </source>
</evidence>
<keyword evidence="3" id="KW-1185">Reference proteome</keyword>
<gene>
    <name evidence="2" type="ordered locus">Fnod_1191</name>
</gene>
<dbReference type="KEGG" id="fno:Fnod_1191"/>
<dbReference type="EMBL" id="CP000771">
    <property type="protein sequence ID" value="ABS61038.1"/>
    <property type="molecule type" value="Genomic_DNA"/>
</dbReference>
<organism evidence="2 3">
    <name type="scientific">Fervidobacterium nodosum (strain ATCC 35602 / DSM 5306 / Rt17-B1)</name>
    <dbReference type="NCBI Taxonomy" id="381764"/>
    <lineage>
        <taxon>Bacteria</taxon>
        <taxon>Thermotogati</taxon>
        <taxon>Thermotogota</taxon>
        <taxon>Thermotogae</taxon>
        <taxon>Thermotogales</taxon>
        <taxon>Fervidobacteriaceae</taxon>
        <taxon>Fervidobacterium</taxon>
    </lineage>
</organism>
<reference evidence="2 3" key="2">
    <citation type="journal article" date="2009" name="Proc. Natl. Acad. Sci. U.S.A.">
        <title>On the chimeric nature, thermophilic origin, and phylogenetic placement of the Thermotogales.</title>
        <authorList>
            <person name="Zhaxybayeva O."/>
            <person name="Swithers K.S."/>
            <person name="Lapierre P."/>
            <person name="Fournier G.P."/>
            <person name="Bickhart D.M."/>
            <person name="DeBoy R.T."/>
            <person name="Nelson K.E."/>
            <person name="Nesbo C.L."/>
            <person name="Doolittle W.F."/>
            <person name="Gogarten J.P."/>
            <person name="Noll K.M."/>
        </authorList>
    </citation>
    <scope>NUCLEOTIDE SEQUENCE [LARGE SCALE GENOMIC DNA]</scope>
    <source>
        <strain evidence="3">ATCC 35602 / DSM 5306 / Rt17-B1</strain>
    </source>
</reference>
<feature type="transmembrane region" description="Helical" evidence="1">
    <location>
        <begin position="61"/>
        <end position="82"/>
    </location>
</feature>
<dbReference type="STRING" id="381764.Fnod_1191"/>
<proteinExistence type="predicted"/>
<protein>
    <recommendedName>
        <fullName evidence="4">DUF340 domain-containing protein</fullName>
    </recommendedName>
</protein>
<keyword evidence="1" id="KW-0812">Transmembrane</keyword>
<dbReference type="AlphaFoldDB" id="A7HMA5"/>
<reference evidence="2 3" key="1">
    <citation type="submission" date="2007-07" db="EMBL/GenBank/DDBJ databases">
        <title>Complete sequence of Fervidobacterium nodosum Rt17-B1.</title>
        <authorList>
            <consortium name="US DOE Joint Genome Institute"/>
            <person name="Copeland A."/>
            <person name="Lucas S."/>
            <person name="Lapidus A."/>
            <person name="Barry K."/>
            <person name="Glavina del Rio T."/>
            <person name="Dalin E."/>
            <person name="Tice H."/>
            <person name="Pitluck S."/>
            <person name="Saunders E."/>
            <person name="Brettin T."/>
            <person name="Bruce D."/>
            <person name="Detter J.C."/>
            <person name="Han C."/>
            <person name="Schmutz J."/>
            <person name="Larimer F."/>
            <person name="Land M."/>
            <person name="Hauser L."/>
            <person name="Kyrpides N."/>
            <person name="Mikhailova N."/>
            <person name="Nelson K."/>
            <person name="Gogarten J.P."/>
            <person name="Noll K."/>
            <person name="Richardson P."/>
        </authorList>
    </citation>
    <scope>NUCLEOTIDE SEQUENCE [LARGE SCALE GENOMIC DNA]</scope>
    <source>
        <strain evidence="3">ATCC 35602 / DSM 5306 / Rt17-B1</strain>
    </source>
</reference>
<dbReference type="InterPro" id="IPR005642">
    <property type="entry name" value="LysO"/>
</dbReference>
<dbReference type="HOGENOM" id="CLU_168956_3_0_0"/>
<dbReference type="eggNOG" id="ENOG5033BZ5">
    <property type="taxonomic scope" value="Bacteria"/>
</dbReference>
<keyword evidence="1" id="KW-0472">Membrane</keyword>
<sequence length="94" mass="10963">MRKMIWYVLIVFFAGFFIGKFIKTEWISKFKVVIILTMLLLFSLGLEIGANDELFKKIDEIFLYAFLIALFGSIGSFLFGYISEKLFEKAGRKK</sequence>
<evidence type="ECO:0000256" key="1">
    <source>
        <dbReference type="SAM" id="Phobius"/>
    </source>
</evidence>
<dbReference type="GO" id="GO:0015661">
    <property type="term" value="F:L-lysine efflux transmembrane transporter activity"/>
    <property type="evidence" value="ECO:0007669"/>
    <property type="project" value="InterPro"/>
</dbReference>